<dbReference type="EMBL" id="RRYP01007408">
    <property type="protein sequence ID" value="TNV80520.1"/>
    <property type="molecule type" value="Genomic_DNA"/>
</dbReference>
<name>A0A8J8NU89_HALGN</name>
<evidence type="ECO:0000313" key="1">
    <source>
        <dbReference type="EMBL" id="TNV80520.1"/>
    </source>
</evidence>
<sequence length="138" mass="16690">MSLQSNMRMKWLIRQDGMSVQTMRVYSSMPEQFSRNHSKGLMKVIRTMREYLMRFWFATRQIQSNSRTKRVQEFLRICCPTYPHLKQKKNNIMGNEDQMFLTLIILQKYEKVQPFKITQKPSYIPTCSLILRIMKSMH</sequence>
<dbReference type="Proteomes" id="UP000785679">
    <property type="component" value="Unassembled WGS sequence"/>
</dbReference>
<evidence type="ECO:0000313" key="2">
    <source>
        <dbReference type="Proteomes" id="UP000785679"/>
    </source>
</evidence>
<gene>
    <name evidence="1" type="ORF">FGO68_gene10785</name>
</gene>
<organism evidence="1 2">
    <name type="scientific">Halteria grandinella</name>
    <dbReference type="NCBI Taxonomy" id="5974"/>
    <lineage>
        <taxon>Eukaryota</taxon>
        <taxon>Sar</taxon>
        <taxon>Alveolata</taxon>
        <taxon>Ciliophora</taxon>
        <taxon>Intramacronucleata</taxon>
        <taxon>Spirotrichea</taxon>
        <taxon>Stichotrichia</taxon>
        <taxon>Sporadotrichida</taxon>
        <taxon>Halteriidae</taxon>
        <taxon>Halteria</taxon>
    </lineage>
</organism>
<protein>
    <submittedName>
        <fullName evidence="1">Uncharacterized protein</fullName>
    </submittedName>
</protein>
<comment type="caution">
    <text evidence="1">The sequence shown here is derived from an EMBL/GenBank/DDBJ whole genome shotgun (WGS) entry which is preliminary data.</text>
</comment>
<reference evidence="1" key="1">
    <citation type="submission" date="2019-06" db="EMBL/GenBank/DDBJ databases">
        <authorList>
            <person name="Zheng W."/>
        </authorList>
    </citation>
    <scope>NUCLEOTIDE SEQUENCE</scope>
    <source>
        <strain evidence="1">QDHG01</strain>
    </source>
</reference>
<keyword evidence="2" id="KW-1185">Reference proteome</keyword>
<proteinExistence type="predicted"/>
<dbReference type="AlphaFoldDB" id="A0A8J8NU89"/>
<accession>A0A8J8NU89</accession>